<evidence type="ECO:0000313" key="3">
    <source>
        <dbReference type="Proteomes" id="UP000523007"/>
    </source>
</evidence>
<name>A0A7W7RK82_9ACTN</name>
<dbReference type="EMBL" id="JACHJT010000001">
    <property type="protein sequence ID" value="MBB4933504.1"/>
    <property type="molecule type" value="Genomic_DNA"/>
</dbReference>
<feature type="region of interest" description="Disordered" evidence="1">
    <location>
        <begin position="1"/>
        <end position="21"/>
    </location>
</feature>
<sequence>MTDDATPPGSQPGEAPSPAQSRAYGWMLGSKDNYAVDREFIRQTLQLVPEGVDIARQNRLFLYRAVRYLAVEAGITQFLDLGSGYPTNNNVHQVAQTFQPDARVVYADIDPIVLVHGHALLADNPNTTVITADMTQPEQILNHPDTQRLIDFEKPVAVLMLSIPHCIPDDADAQRAIFGPMERAVSGSYLALTHVVADTDTQAEELTATITEQGMPWKTRTPAQIDGWFQHLERVDPGLCDIAHWRPDPDQPPLDNVPAELAPYTGQSLRGKRVYEYGGVLRKP</sequence>
<evidence type="ECO:0008006" key="4">
    <source>
        <dbReference type="Google" id="ProtNLM"/>
    </source>
</evidence>
<organism evidence="2 3">
    <name type="scientific">Lipingzhangella halophila</name>
    <dbReference type="NCBI Taxonomy" id="1783352"/>
    <lineage>
        <taxon>Bacteria</taxon>
        <taxon>Bacillati</taxon>
        <taxon>Actinomycetota</taxon>
        <taxon>Actinomycetes</taxon>
        <taxon>Streptosporangiales</taxon>
        <taxon>Nocardiopsidaceae</taxon>
        <taxon>Lipingzhangella</taxon>
    </lineage>
</organism>
<keyword evidence="3" id="KW-1185">Reference proteome</keyword>
<dbReference type="Proteomes" id="UP000523007">
    <property type="component" value="Unassembled WGS sequence"/>
</dbReference>
<proteinExistence type="predicted"/>
<dbReference type="Pfam" id="PF04672">
    <property type="entry name" value="Methyltransf_19"/>
    <property type="match status" value="1"/>
</dbReference>
<protein>
    <recommendedName>
        <fullName evidence="4">S-adenosyl methyltransferase</fullName>
    </recommendedName>
</protein>
<dbReference type="RefSeq" id="WP_184581101.1">
    <property type="nucleotide sequence ID" value="NZ_JACHJT010000001.1"/>
</dbReference>
<dbReference type="InterPro" id="IPR029063">
    <property type="entry name" value="SAM-dependent_MTases_sf"/>
</dbReference>
<dbReference type="SUPFAM" id="SSF53335">
    <property type="entry name" value="S-adenosyl-L-methionine-dependent methyltransferases"/>
    <property type="match status" value="1"/>
</dbReference>
<dbReference type="InterPro" id="IPR006764">
    <property type="entry name" value="SAM_dep_MeTrfase_SAV2177_type"/>
</dbReference>
<gene>
    <name evidence="2" type="ORF">F4561_004324</name>
</gene>
<dbReference type="AlphaFoldDB" id="A0A7W7RK82"/>
<comment type="caution">
    <text evidence="2">The sequence shown here is derived from an EMBL/GenBank/DDBJ whole genome shotgun (WGS) entry which is preliminary data.</text>
</comment>
<reference evidence="2 3" key="1">
    <citation type="submission" date="2020-08" db="EMBL/GenBank/DDBJ databases">
        <title>Sequencing the genomes of 1000 actinobacteria strains.</title>
        <authorList>
            <person name="Klenk H.-P."/>
        </authorList>
    </citation>
    <scope>NUCLEOTIDE SEQUENCE [LARGE SCALE GENOMIC DNA]</scope>
    <source>
        <strain evidence="2 3">DSM 102030</strain>
    </source>
</reference>
<evidence type="ECO:0000256" key="1">
    <source>
        <dbReference type="SAM" id="MobiDB-lite"/>
    </source>
</evidence>
<dbReference type="PIRSF" id="PIRSF017393">
    <property type="entry name" value="MTase_SAV2177"/>
    <property type="match status" value="1"/>
</dbReference>
<dbReference type="Gene3D" id="3.40.50.150">
    <property type="entry name" value="Vaccinia Virus protein VP39"/>
    <property type="match status" value="1"/>
</dbReference>
<evidence type="ECO:0000313" key="2">
    <source>
        <dbReference type="EMBL" id="MBB4933504.1"/>
    </source>
</evidence>
<accession>A0A7W7RK82</accession>